<accession>A0A067QK12</accession>
<dbReference type="HOGENOM" id="CLU_1678163_0_0_1"/>
<name>A0A067QK12_9AGAM</name>
<feature type="compositionally biased region" description="Acidic residues" evidence="1">
    <location>
        <begin position="140"/>
        <end position="149"/>
    </location>
</feature>
<feature type="compositionally biased region" description="Acidic residues" evidence="1">
    <location>
        <begin position="73"/>
        <end position="90"/>
    </location>
</feature>
<evidence type="ECO:0000256" key="1">
    <source>
        <dbReference type="SAM" id="MobiDB-lite"/>
    </source>
</evidence>
<reference evidence="3" key="1">
    <citation type="journal article" date="2014" name="Proc. Natl. Acad. Sci. U.S.A.">
        <title>Extensive sampling of basidiomycete genomes demonstrates inadequacy of the white-rot/brown-rot paradigm for wood decay fungi.</title>
        <authorList>
            <person name="Riley R."/>
            <person name="Salamov A.A."/>
            <person name="Brown D.W."/>
            <person name="Nagy L.G."/>
            <person name="Floudas D."/>
            <person name="Held B.W."/>
            <person name="Levasseur A."/>
            <person name="Lombard V."/>
            <person name="Morin E."/>
            <person name="Otillar R."/>
            <person name="Lindquist E.A."/>
            <person name="Sun H."/>
            <person name="LaButti K.M."/>
            <person name="Schmutz J."/>
            <person name="Jabbour D."/>
            <person name="Luo H."/>
            <person name="Baker S.E."/>
            <person name="Pisabarro A.G."/>
            <person name="Walton J.D."/>
            <person name="Blanchette R.A."/>
            <person name="Henrissat B."/>
            <person name="Martin F."/>
            <person name="Cullen D."/>
            <person name="Hibbett D.S."/>
            <person name="Grigoriev I.V."/>
        </authorList>
    </citation>
    <scope>NUCLEOTIDE SEQUENCE [LARGE SCALE GENOMIC DNA]</scope>
    <source>
        <strain evidence="3">MUCL 33604</strain>
    </source>
</reference>
<protein>
    <submittedName>
        <fullName evidence="2">Uncharacterized protein</fullName>
    </submittedName>
</protein>
<feature type="compositionally biased region" description="Acidic residues" evidence="1">
    <location>
        <begin position="19"/>
        <end position="55"/>
    </location>
</feature>
<dbReference type="InParanoid" id="A0A067QK12"/>
<sequence length="157" mass="16994">MASQTPARPPKAVHTAFNEDVEESDEYDDIEEEGDAEAGGYQDDEEEEGEDDEDDEQRKQSLTALLLAGQNGGEEEYEDDEDADEDDEYTEETKAQYVTATAKDKALPVVAEAGVKRSRGEIDEDEEPGVIGSASSAGEGVEEEGGDDEQGAKRVKV</sequence>
<feature type="compositionally biased region" description="Low complexity" evidence="1">
    <location>
        <begin position="129"/>
        <end position="139"/>
    </location>
</feature>
<feature type="region of interest" description="Disordered" evidence="1">
    <location>
        <begin position="1"/>
        <end position="94"/>
    </location>
</feature>
<dbReference type="AlphaFoldDB" id="A0A067QK12"/>
<proteinExistence type="predicted"/>
<dbReference type="Proteomes" id="UP000027265">
    <property type="component" value="Unassembled WGS sequence"/>
</dbReference>
<organism evidence="2 3">
    <name type="scientific">Jaapia argillacea MUCL 33604</name>
    <dbReference type="NCBI Taxonomy" id="933084"/>
    <lineage>
        <taxon>Eukaryota</taxon>
        <taxon>Fungi</taxon>
        <taxon>Dikarya</taxon>
        <taxon>Basidiomycota</taxon>
        <taxon>Agaricomycotina</taxon>
        <taxon>Agaricomycetes</taxon>
        <taxon>Agaricomycetidae</taxon>
        <taxon>Jaapiales</taxon>
        <taxon>Jaapiaceae</taxon>
        <taxon>Jaapia</taxon>
    </lineage>
</organism>
<evidence type="ECO:0000313" key="2">
    <source>
        <dbReference type="EMBL" id="KDQ62921.1"/>
    </source>
</evidence>
<keyword evidence="3" id="KW-1185">Reference proteome</keyword>
<evidence type="ECO:0000313" key="3">
    <source>
        <dbReference type="Proteomes" id="UP000027265"/>
    </source>
</evidence>
<feature type="region of interest" description="Disordered" evidence="1">
    <location>
        <begin position="114"/>
        <end position="157"/>
    </location>
</feature>
<dbReference type="EMBL" id="KL197710">
    <property type="protein sequence ID" value="KDQ62921.1"/>
    <property type="molecule type" value="Genomic_DNA"/>
</dbReference>
<gene>
    <name evidence="2" type="ORF">JAAARDRAFT_53141</name>
</gene>